<sequence length="64" mass="7169">MRPSIPSPIGSLMEEPWIQQLITSTSTTQEHRKGVGSIHHPATTCNHRMADILWAFCLPMTLRG</sequence>
<dbReference type="Proteomes" id="UP001374579">
    <property type="component" value="Unassembled WGS sequence"/>
</dbReference>
<name>A0AAN9BDV5_9CAEN</name>
<accession>A0AAN9BDV5</accession>
<keyword evidence="2" id="KW-1185">Reference proteome</keyword>
<evidence type="ECO:0000313" key="1">
    <source>
        <dbReference type="EMBL" id="KAK7101635.1"/>
    </source>
</evidence>
<dbReference type="AlphaFoldDB" id="A0AAN9BDV5"/>
<evidence type="ECO:0000313" key="2">
    <source>
        <dbReference type="Proteomes" id="UP001374579"/>
    </source>
</evidence>
<proteinExistence type="predicted"/>
<organism evidence="1 2">
    <name type="scientific">Littorina saxatilis</name>
    <dbReference type="NCBI Taxonomy" id="31220"/>
    <lineage>
        <taxon>Eukaryota</taxon>
        <taxon>Metazoa</taxon>
        <taxon>Spiralia</taxon>
        <taxon>Lophotrochozoa</taxon>
        <taxon>Mollusca</taxon>
        <taxon>Gastropoda</taxon>
        <taxon>Caenogastropoda</taxon>
        <taxon>Littorinimorpha</taxon>
        <taxon>Littorinoidea</taxon>
        <taxon>Littorinidae</taxon>
        <taxon>Littorina</taxon>
    </lineage>
</organism>
<protein>
    <submittedName>
        <fullName evidence="1">Uncharacterized protein</fullName>
    </submittedName>
</protein>
<dbReference type="EMBL" id="JBAMIC010000010">
    <property type="protein sequence ID" value="KAK7101635.1"/>
    <property type="molecule type" value="Genomic_DNA"/>
</dbReference>
<comment type="caution">
    <text evidence="1">The sequence shown here is derived from an EMBL/GenBank/DDBJ whole genome shotgun (WGS) entry which is preliminary data.</text>
</comment>
<gene>
    <name evidence="1" type="ORF">V1264_019984</name>
</gene>
<reference evidence="1 2" key="1">
    <citation type="submission" date="2024-02" db="EMBL/GenBank/DDBJ databases">
        <title>Chromosome-scale genome assembly of the rough periwinkle Littorina saxatilis.</title>
        <authorList>
            <person name="De Jode A."/>
            <person name="Faria R."/>
            <person name="Formenti G."/>
            <person name="Sims Y."/>
            <person name="Smith T.P."/>
            <person name="Tracey A."/>
            <person name="Wood J.M.D."/>
            <person name="Zagrodzka Z.B."/>
            <person name="Johannesson K."/>
            <person name="Butlin R.K."/>
            <person name="Leder E.H."/>
        </authorList>
    </citation>
    <scope>NUCLEOTIDE SEQUENCE [LARGE SCALE GENOMIC DNA]</scope>
    <source>
        <strain evidence="1">Snail1</strain>
        <tissue evidence="1">Muscle</tissue>
    </source>
</reference>